<evidence type="ECO:0000256" key="1">
    <source>
        <dbReference type="SAM" id="MobiDB-lite"/>
    </source>
</evidence>
<protein>
    <submittedName>
        <fullName evidence="2">Uncharacterized protein</fullName>
    </submittedName>
</protein>
<feature type="region of interest" description="Disordered" evidence="1">
    <location>
        <begin position="1"/>
        <end position="61"/>
    </location>
</feature>
<dbReference type="Proteomes" id="UP000436088">
    <property type="component" value="Unassembled WGS sequence"/>
</dbReference>
<evidence type="ECO:0000313" key="3">
    <source>
        <dbReference type="Proteomes" id="UP000436088"/>
    </source>
</evidence>
<proteinExistence type="predicted"/>
<dbReference type="AlphaFoldDB" id="A0A6A3B440"/>
<dbReference type="EMBL" id="VEPZ02000934">
    <property type="protein sequence ID" value="KAE8710052.1"/>
    <property type="molecule type" value="Genomic_DNA"/>
</dbReference>
<organism evidence="2 3">
    <name type="scientific">Hibiscus syriacus</name>
    <name type="common">Rose of Sharon</name>
    <dbReference type="NCBI Taxonomy" id="106335"/>
    <lineage>
        <taxon>Eukaryota</taxon>
        <taxon>Viridiplantae</taxon>
        <taxon>Streptophyta</taxon>
        <taxon>Embryophyta</taxon>
        <taxon>Tracheophyta</taxon>
        <taxon>Spermatophyta</taxon>
        <taxon>Magnoliopsida</taxon>
        <taxon>eudicotyledons</taxon>
        <taxon>Gunneridae</taxon>
        <taxon>Pentapetalae</taxon>
        <taxon>rosids</taxon>
        <taxon>malvids</taxon>
        <taxon>Malvales</taxon>
        <taxon>Malvaceae</taxon>
        <taxon>Malvoideae</taxon>
        <taxon>Hibiscus</taxon>
    </lineage>
</organism>
<accession>A0A6A3B440</accession>
<evidence type="ECO:0000313" key="2">
    <source>
        <dbReference type="EMBL" id="KAE8710052.1"/>
    </source>
</evidence>
<keyword evidence="3" id="KW-1185">Reference proteome</keyword>
<name>A0A6A3B440_HIBSY</name>
<gene>
    <name evidence="2" type="ORF">F3Y22_tig00110328pilonHSYRG01172</name>
</gene>
<feature type="compositionally biased region" description="Pro residues" evidence="1">
    <location>
        <begin position="52"/>
        <end position="61"/>
    </location>
</feature>
<reference evidence="2" key="1">
    <citation type="submission" date="2019-09" db="EMBL/GenBank/DDBJ databases">
        <title>Draft genome information of white flower Hibiscus syriacus.</title>
        <authorList>
            <person name="Kim Y.-M."/>
        </authorList>
    </citation>
    <scope>NUCLEOTIDE SEQUENCE [LARGE SCALE GENOMIC DNA]</scope>
    <source>
        <strain evidence="2">YM2019G1</strain>
    </source>
</reference>
<comment type="caution">
    <text evidence="2">The sequence shown here is derived from an EMBL/GenBank/DDBJ whole genome shotgun (WGS) entry which is preliminary data.</text>
</comment>
<sequence length="61" mass="6575">MGSCVSVHKSSQDSAMKVGHSFGSKTDNLIIPPSRVKEKPDAANDYLDPFFDFPPPPPSPC</sequence>